<protein>
    <recommendedName>
        <fullName evidence="4">DUF3566 domain-containing protein</fullName>
    </recommendedName>
</protein>
<evidence type="ECO:0000313" key="2">
    <source>
        <dbReference type="EMBL" id="MDA0177734.1"/>
    </source>
</evidence>
<accession>A0ABT4S0Z5</accession>
<keyword evidence="1" id="KW-0472">Membrane</keyword>
<sequence length="120" mass="12794">MNNNKFTLKLMRVDPVKYATIAAVATALIMLVIFVPMMLLFSAIGVASDDLGSGAAIFGGGLFITILAPIFYGVLVFIITLITTAILNFILKKTGGLDIDFEKVGLGISQIGSDNPRLEQ</sequence>
<gene>
    <name evidence="2" type="ORF">OOZ35_09550</name>
</gene>
<keyword evidence="1" id="KW-1133">Transmembrane helix</keyword>
<dbReference type="RefSeq" id="WP_106687887.1">
    <property type="nucleotide sequence ID" value="NZ_CAXQEU010000098.1"/>
</dbReference>
<evidence type="ECO:0000256" key="1">
    <source>
        <dbReference type="SAM" id="Phobius"/>
    </source>
</evidence>
<evidence type="ECO:0000313" key="3">
    <source>
        <dbReference type="Proteomes" id="UP001149142"/>
    </source>
</evidence>
<evidence type="ECO:0008006" key="4">
    <source>
        <dbReference type="Google" id="ProtNLM"/>
    </source>
</evidence>
<keyword evidence="1" id="KW-0812">Transmembrane</keyword>
<reference evidence="2" key="1">
    <citation type="submission" date="2022-11" db="EMBL/GenBank/DDBJ databases">
        <title>Refractory cell wall polysaccharides provide important carbon source for microbial heterotrophs in the hadal ocean.</title>
        <authorList>
            <person name="Zhu X."/>
        </authorList>
    </citation>
    <scope>NUCLEOTIDE SEQUENCE</scope>
    <source>
        <strain evidence="2">MTRN7</strain>
    </source>
</reference>
<name>A0ABT4S0Z5_9FLAO</name>
<keyword evidence="3" id="KW-1185">Reference proteome</keyword>
<organism evidence="2 3">
    <name type="scientific">Mesoflavibacter profundi</name>
    <dbReference type="NCBI Taxonomy" id="2708110"/>
    <lineage>
        <taxon>Bacteria</taxon>
        <taxon>Pseudomonadati</taxon>
        <taxon>Bacteroidota</taxon>
        <taxon>Flavobacteriia</taxon>
        <taxon>Flavobacteriales</taxon>
        <taxon>Flavobacteriaceae</taxon>
        <taxon>Mesoflavibacter</taxon>
    </lineage>
</organism>
<dbReference type="Proteomes" id="UP001149142">
    <property type="component" value="Unassembled WGS sequence"/>
</dbReference>
<comment type="caution">
    <text evidence="2">The sequence shown here is derived from an EMBL/GenBank/DDBJ whole genome shotgun (WGS) entry which is preliminary data.</text>
</comment>
<feature type="transmembrane region" description="Helical" evidence="1">
    <location>
        <begin position="56"/>
        <end position="87"/>
    </location>
</feature>
<dbReference type="EMBL" id="JAPFGC010000002">
    <property type="protein sequence ID" value="MDA0177734.1"/>
    <property type="molecule type" value="Genomic_DNA"/>
</dbReference>
<feature type="transmembrane region" description="Helical" evidence="1">
    <location>
        <begin position="21"/>
        <end position="44"/>
    </location>
</feature>
<proteinExistence type="predicted"/>